<dbReference type="OrthoDB" id="1676877at2"/>
<reference evidence="2" key="1">
    <citation type="submission" date="2016-10" db="EMBL/GenBank/DDBJ databases">
        <title>Frankia sp. NRRL B-16386 Genome sequencing.</title>
        <authorList>
            <person name="Ghodhbane-Gtari F."/>
            <person name="Swanson E."/>
            <person name="Gueddou A."/>
            <person name="Hezbri K."/>
            <person name="Ktari K."/>
            <person name="Nouioui I."/>
            <person name="Morris K."/>
            <person name="Simpson S."/>
            <person name="Abebe-Akele F."/>
            <person name="Thomas K."/>
            <person name="Gtari M."/>
            <person name="Tisa L.S."/>
        </authorList>
    </citation>
    <scope>NUCLEOTIDE SEQUENCE [LARGE SCALE GENOMIC DNA]</scope>
    <source>
        <strain evidence="2">NRRL B-16386</strain>
    </source>
</reference>
<protein>
    <recommendedName>
        <fullName evidence="3">Glycosyltransferase</fullName>
    </recommendedName>
</protein>
<dbReference type="STRING" id="1834516.BL253_01290"/>
<gene>
    <name evidence="1" type="ORF">BL253_01290</name>
</gene>
<name>A0A1V2IMG8_9ACTN</name>
<keyword evidence="2" id="KW-1185">Reference proteome</keyword>
<accession>A0A1V2IMG8</accession>
<evidence type="ECO:0000313" key="1">
    <source>
        <dbReference type="EMBL" id="ONH33676.1"/>
    </source>
</evidence>
<evidence type="ECO:0000313" key="2">
    <source>
        <dbReference type="Proteomes" id="UP000188929"/>
    </source>
</evidence>
<comment type="caution">
    <text evidence="1">The sequence shown here is derived from an EMBL/GenBank/DDBJ whole genome shotgun (WGS) entry which is preliminary data.</text>
</comment>
<dbReference type="Proteomes" id="UP000188929">
    <property type="component" value="Unassembled WGS sequence"/>
</dbReference>
<dbReference type="AlphaFoldDB" id="A0A1V2IMG8"/>
<sequence length="301" mass="33374">MRLYVVCRSVGSENAKNRPSFYNKTLALASLLRAVENVDIPTQVVFANDGPIPPERLGMMSGAGEVLPIRCGSNRSSYRFVLRLPRERGWDPNDLVWFAEDDYLYAADALAGVVAAAGKLPEADYFTVYSRLRFAPGSTRRHPRIAAFYRAEGDDEAVAIDRSRWYRAVSSTSTFGAWVHTVVADERLLRSAPFVGGAFDHATCLTYQGYRPFGLSELAGEPLDDPQEHPAVKRLARRVALTGVRSTLNAVALARPEHSRRVLVAPDPDLATHMEQGQLAPGTDWETEARSVEEWMHATLK</sequence>
<dbReference type="RefSeq" id="WP_076812647.1">
    <property type="nucleotide sequence ID" value="NZ_MOMC01000003.1"/>
</dbReference>
<organism evidence="1 2">
    <name type="scientific">Pseudofrankia asymbiotica</name>
    <dbReference type="NCBI Taxonomy" id="1834516"/>
    <lineage>
        <taxon>Bacteria</taxon>
        <taxon>Bacillati</taxon>
        <taxon>Actinomycetota</taxon>
        <taxon>Actinomycetes</taxon>
        <taxon>Frankiales</taxon>
        <taxon>Frankiaceae</taxon>
        <taxon>Pseudofrankia</taxon>
    </lineage>
</organism>
<proteinExistence type="predicted"/>
<evidence type="ECO:0008006" key="3">
    <source>
        <dbReference type="Google" id="ProtNLM"/>
    </source>
</evidence>
<dbReference type="EMBL" id="MOMC01000003">
    <property type="protein sequence ID" value="ONH33676.1"/>
    <property type="molecule type" value="Genomic_DNA"/>
</dbReference>